<evidence type="ECO:0000313" key="2">
    <source>
        <dbReference type="EMBL" id="RFB05106.1"/>
    </source>
</evidence>
<dbReference type="RefSeq" id="WP_116391737.1">
    <property type="nucleotide sequence ID" value="NZ_QUQO01000001.1"/>
</dbReference>
<sequence length="375" mass="42109">MARNAQHDLLTQPAGDIAARQRYVLAFKKRVEQMRRKARVIYDKRIASDVASQPEGDVRDNAVLNALYKDDLYQTICTLKLTGQELMWSAIADTVEPSAENLSLRFDALTKSKSNLGSVTLDPALELPEELKKVHIHLQPGGYLRDEGPSDLLAGAYYEEGGALYSRGQNVGTRESKAECMIRFLGEWKPDFKPARILDMACSVGASSVPYALTFPDAEVHAIDIAPSMLRYGHARAEALGASVHFHQMDVAQTKFEDNSFDLIVSHNAMHEMSTETQKAMFKESWRLLKPGGICVHQDVPLRFSELDSYEKAERSFDKWFNGELYWTDYAQNNCKDMFDAAGFDTSKGYFGSFEQADKTMKWYLAAVEKPATDG</sequence>
<dbReference type="CDD" id="cd02440">
    <property type="entry name" value="AdoMet_MTases"/>
    <property type="match status" value="1"/>
</dbReference>
<comment type="caution">
    <text evidence="2">The sequence shown here is derived from an EMBL/GenBank/DDBJ whole genome shotgun (WGS) entry which is preliminary data.</text>
</comment>
<dbReference type="OrthoDB" id="9808140at2"/>
<gene>
    <name evidence="2" type="ORF">DX908_07475</name>
</gene>
<dbReference type="Pfam" id="PF13649">
    <property type="entry name" value="Methyltransf_25"/>
    <property type="match status" value="1"/>
</dbReference>
<dbReference type="PANTHER" id="PTHR43591">
    <property type="entry name" value="METHYLTRANSFERASE"/>
    <property type="match status" value="1"/>
</dbReference>
<dbReference type="Gene3D" id="3.40.50.150">
    <property type="entry name" value="Vaccinia Virus protein VP39"/>
    <property type="match status" value="1"/>
</dbReference>
<dbReference type="Proteomes" id="UP000264589">
    <property type="component" value="Unassembled WGS sequence"/>
</dbReference>
<organism evidence="2 3">
    <name type="scientific">Parvularcula marina</name>
    <dbReference type="NCBI Taxonomy" id="2292771"/>
    <lineage>
        <taxon>Bacteria</taxon>
        <taxon>Pseudomonadati</taxon>
        <taxon>Pseudomonadota</taxon>
        <taxon>Alphaproteobacteria</taxon>
        <taxon>Parvularculales</taxon>
        <taxon>Parvularculaceae</taxon>
        <taxon>Parvularcula</taxon>
    </lineage>
</organism>
<dbReference type="AlphaFoldDB" id="A0A371RI20"/>
<keyword evidence="3" id="KW-1185">Reference proteome</keyword>
<dbReference type="InParanoid" id="A0A371RI20"/>
<dbReference type="InterPro" id="IPR029063">
    <property type="entry name" value="SAM-dependent_MTases_sf"/>
</dbReference>
<name>A0A371RI20_9PROT</name>
<dbReference type="InterPro" id="IPR041698">
    <property type="entry name" value="Methyltransf_25"/>
</dbReference>
<dbReference type="GO" id="GO:0032259">
    <property type="term" value="P:methylation"/>
    <property type="evidence" value="ECO:0007669"/>
    <property type="project" value="UniProtKB-KW"/>
</dbReference>
<feature type="domain" description="Methyltransferase" evidence="1">
    <location>
        <begin position="197"/>
        <end position="293"/>
    </location>
</feature>
<evidence type="ECO:0000259" key="1">
    <source>
        <dbReference type="Pfam" id="PF13649"/>
    </source>
</evidence>
<protein>
    <submittedName>
        <fullName evidence="2">Class I SAM-dependent methyltransferase</fullName>
    </submittedName>
</protein>
<proteinExistence type="predicted"/>
<dbReference type="EMBL" id="QUQO01000001">
    <property type="protein sequence ID" value="RFB05106.1"/>
    <property type="molecule type" value="Genomic_DNA"/>
</dbReference>
<keyword evidence="2" id="KW-0808">Transferase</keyword>
<reference evidence="2 3" key="1">
    <citation type="submission" date="2018-08" db="EMBL/GenBank/DDBJ databases">
        <title>Parvularcula sp. SM1705, isolated from surface water of the South Sea China.</title>
        <authorList>
            <person name="Sun L."/>
        </authorList>
    </citation>
    <scope>NUCLEOTIDE SEQUENCE [LARGE SCALE GENOMIC DNA]</scope>
    <source>
        <strain evidence="2 3">SM1705</strain>
    </source>
</reference>
<accession>A0A371RI20</accession>
<dbReference type="GO" id="GO:0008168">
    <property type="term" value="F:methyltransferase activity"/>
    <property type="evidence" value="ECO:0007669"/>
    <property type="project" value="UniProtKB-KW"/>
</dbReference>
<keyword evidence="2" id="KW-0489">Methyltransferase</keyword>
<evidence type="ECO:0000313" key="3">
    <source>
        <dbReference type="Proteomes" id="UP000264589"/>
    </source>
</evidence>
<dbReference type="SUPFAM" id="SSF53335">
    <property type="entry name" value="S-adenosyl-L-methionine-dependent methyltransferases"/>
    <property type="match status" value="1"/>
</dbReference>